<reference evidence="1" key="1">
    <citation type="submission" date="2021-08" db="EMBL/GenBank/DDBJ databases">
        <title>The first chromosome-level gecko genome reveals the dynamic sex chromosomes of Neotropical dwarf geckos (Sphaerodactylidae: Sphaerodactylus).</title>
        <authorList>
            <person name="Pinto B.J."/>
            <person name="Keating S.E."/>
            <person name="Gamble T."/>
        </authorList>
    </citation>
    <scope>NUCLEOTIDE SEQUENCE</scope>
    <source>
        <strain evidence="1">TG3544</strain>
    </source>
</reference>
<dbReference type="Proteomes" id="UP000827872">
    <property type="component" value="Linkage Group LG06"/>
</dbReference>
<evidence type="ECO:0000313" key="2">
    <source>
        <dbReference type="Proteomes" id="UP000827872"/>
    </source>
</evidence>
<protein>
    <submittedName>
        <fullName evidence="1">Uncharacterized protein</fullName>
    </submittedName>
</protein>
<evidence type="ECO:0000313" key="1">
    <source>
        <dbReference type="EMBL" id="KAH8006294.1"/>
    </source>
</evidence>
<accession>A0ACB8FLS0</accession>
<name>A0ACB8FLS0_9SAUR</name>
<keyword evidence="2" id="KW-1185">Reference proteome</keyword>
<comment type="caution">
    <text evidence="1">The sequence shown here is derived from an EMBL/GenBank/DDBJ whole genome shotgun (WGS) entry which is preliminary data.</text>
</comment>
<sequence>MVLADRQETSWPSEGFFQGEAWQNWSASSSRLVTGVLFAEHQNGLQAEGKTAVLPPDSDRVQGSKTRSLGGPFQGSQGNQARVSHDPLPHGLAEVGLYGTTLQ</sequence>
<organism evidence="1 2">
    <name type="scientific">Sphaerodactylus townsendi</name>
    <dbReference type="NCBI Taxonomy" id="933632"/>
    <lineage>
        <taxon>Eukaryota</taxon>
        <taxon>Metazoa</taxon>
        <taxon>Chordata</taxon>
        <taxon>Craniata</taxon>
        <taxon>Vertebrata</taxon>
        <taxon>Euteleostomi</taxon>
        <taxon>Lepidosauria</taxon>
        <taxon>Squamata</taxon>
        <taxon>Bifurcata</taxon>
        <taxon>Gekkota</taxon>
        <taxon>Sphaerodactylidae</taxon>
        <taxon>Sphaerodactylus</taxon>
    </lineage>
</organism>
<dbReference type="EMBL" id="CM037619">
    <property type="protein sequence ID" value="KAH8006294.1"/>
    <property type="molecule type" value="Genomic_DNA"/>
</dbReference>
<gene>
    <name evidence="1" type="ORF">K3G42_001709</name>
</gene>
<proteinExistence type="predicted"/>